<keyword evidence="1" id="KW-1133">Transmembrane helix</keyword>
<reference evidence="3" key="1">
    <citation type="journal article" date="2019" name="Int. J. Syst. Evol. Microbiol.">
        <title>The Global Catalogue of Microorganisms (GCM) 10K type strain sequencing project: providing services to taxonomists for standard genome sequencing and annotation.</title>
        <authorList>
            <consortium name="The Broad Institute Genomics Platform"/>
            <consortium name="The Broad Institute Genome Sequencing Center for Infectious Disease"/>
            <person name="Wu L."/>
            <person name="Ma J."/>
        </authorList>
    </citation>
    <scope>NUCLEOTIDE SEQUENCE [LARGE SCALE GENOMIC DNA]</scope>
    <source>
        <strain evidence="3">CCM 7480</strain>
    </source>
</reference>
<proteinExistence type="predicted"/>
<feature type="transmembrane region" description="Helical" evidence="1">
    <location>
        <begin position="196"/>
        <end position="218"/>
    </location>
</feature>
<keyword evidence="1" id="KW-0472">Membrane</keyword>
<protein>
    <submittedName>
        <fullName evidence="2">Uncharacterized protein</fullName>
    </submittedName>
</protein>
<comment type="caution">
    <text evidence="2">The sequence shown here is derived from an EMBL/GenBank/DDBJ whole genome shotgun (WGS) entry which is preliminary data.</text>
</comment>
<gene>
    <name evidence="2" type="ORF">ACFOPH_23395</name>
</gene>
<accession>A0ABV7PSL8</accession>
<organism evidence="2 3">
    <name type="scientific">Massilia haematophila</name>
    <dbReference type="NCBI Taxonomy" id="457923"/>
    <lineage>
        <taxon>Bacteria</taxon>
        <taxon>Pseudomonadati</taxon>
        <taxon>Pseudomonadota</taxon>
        <taxon>Betaproteobacteria</taxon>
        <taxon>Burkholderiales</taxon>
        <taxon>Oxalobacteraceae</taxon>
        <taxon>Telluria group</taxon>
        <taxon>Massilia</taxon>
    </lineage>
</organism>
<dbReference type="RefSeq" id="WP_379737497.1">
    <property type="nucleotide sequence ID" value="NZ_JBHRVV010000001.1"/>
</dbReference>
<keyword evidence="1" id="KW-0812">Transmembrane</keyword>
<dbReference type="Proteomes" id="UP001595665">
    <property type="component" value="Unassembled WGS sequence"/>
</dbReference>
<sequence length="246" mass="27416">MSDWKRRNLPSYIPARNFATALIDLAARGQVGTPPPAGPPGKVDLDAIRKTVSALQNDRVERVLLNAIDLAEGDINQAVANLAAWFDSGMDRVSVWYKRLSSRIIFVLALVLALILNIDLLRISRELYGNDEQRAMLVAYAQSSVADPEFVKKRSEAFAQLQDKEFPVGWDQAQLDRLARVTGQTGAYAPGTFVDMLVWLVGFLFTAFAATLGAPFWFDVLNKVMVIRATVKPHEKSKEERSQDNH</sequence>
<evidence type="ECO:0000313" key="2">
    <source>
        <dbReference type="EMBL" id="MFC3461157.1"/>
    </source>
</evidence>
<name>A0ABV7PSL8_9BURK</name>
<feature type="transmembrane region" description="Helical" evidence="1">
    <location>
        <begin position="100"/>
        <end position="118"/>
    </location>
</feature>
<keyword evidence="3" id="KW-1185">Reference proteome</keyword>
<dbReference type="EMBL" id="JBHRVV010000001">
    <property type="protein sequence ID" value="MFC3461157.1"/>
    <property type="molecule type" value="Genomic_DNA"/>
</dbReference>
<evidence type="ECO:0000256" key="1">
    <source>
        <dbReference type="SAM" id="Phobius"/>
    </source>
</evidence>
<evidence type="ECO:0000313" key="3">
    <source>
        <dbReference type="Proteomes" id="UP001595665"/>
    </source>
</evidence>